<comment type="catalytic activity">
    <reaction evidence="1">
        <text>ATP + protein L-histidine = ADP + protein N-phospho-L-histidine.</text>
        <dbReference type="EC" id="2.7.13.3"/>
    </reaction>
</comment>
<keyword evidence="8 23" id="KW-0812">Transmembrane</keyword>
<feature type="domain" description="Histidine kinase" evidence="24">
    <location>
        <begin position="592"/>
        <end position="702"/>
    </location>
</feature>
<comment type="cofactor">
    <cofactor evidence="3">
        <name>Mg(2+)</name>
        <dbReference type="ChEBI" id="CHEBI:18420"/>
    </cofactor>
</comment>
<dbReference type="InterPro" id="IPR003594">
    <property type="entry name" value="HATPase_dom"/>
</dbReference>
<keyword evidence="6" id="KW-0597">Phosphoprotein</keyword>
<dbReference type="InterPro" id="IPR003660">
    <property type="entry name" value="HAMP_dom"/>
</dbReference>
<evidence type="ECO:0000313" key="27">
    <source>
        <dbReference type="Proteomes" id="UP000624183"/>
    </source>
</evidence>
<dbReference type="PROSITE" id="PS50109">
    <property type="entry name" value="HIS_KIN"/>
    <property type="match status" value="1"/>
</dbReference>
<dbReference type="SUPFAM" id="SSF55874">
    <property type="entry name" value="ATPase domain of HSP90 chaperone/DNA topoisomerase II/histidine kinase"/>
    <property type="match status" value="1"/>
</dbReference>
<keyword evidence="23" id="KW-0472">Membrane</keyword>
<reference evidence="27" key="1">
    <citation type="journal article" date="2019" name="Int. J. Syst. Evol. Microbiol.">
        <title>The Global Catalogue of Microorganisms (GCM) 10K type strain sequencing project: providing services to taxonomists for standard genome sequencing and annotation.</title>
        <authorList>
            <consortium name="The Broad Institute Genomics Platform"/>
            <consortium name="The Broad Institute Genome Sequencing Center for Infectious Disease"/>
            <person name="Wu L."/>
            <person name="Ma J."/>
        </authorList>
    </citation>
    <scope>NUCLEOTIDE SEQUENCE [LARGE SCALE GENOMIC DNA]</scope>
    <source>
        <strain evidence="27">JCM 4602</strain>
    </source>
</reference>
<gene>
    <name evidence="26" type="ORF">GCM10010328_04450</name>
</gene>
<dbReference type="PANTHER" id="PTHR44936:SF9">
    <property type="entry name" value="SENSOR PROTEIN CREC"/>
    <property type="match status" value="1"/>
</dbReference>
<evidence type="ECO:0000256" key="10">
    <source>
        <dbReference type="ARBA" id="ARBA00022777"/>
    </source>
</evidence>
<keyword evidence="21" id="KW-0175">Coiled coil</keyword>
<evidence type="ECO:0000256" key="2">
    <source>
        <dbReference type="ARBA" id="ARBA00001936"/>
    </source>
</evidence>
<evidence type="ECO:0000256" key="12">
    <source>
        <dbReference type="ARBA" id="ARBA00022840"/>
    </source>
</evidence>
<feature type="compositionally biased region" description="Polar residues" evidence="22">
    <location>
        <begin position="226"/>
        <end position="241"/>
    </location>
</feature>
<organism evidence="26 27">
    <name type="scientific">Streptomyces rubiginosohelvolus</name>
    <dbReference type="NCBI Taxonomy" id="67362"/>
    <lineage>
        <taxon>Bacteria</taxon>
        <taxon>Bacillati</taxon>
        <taxon>Actinomycetota</taxon>
        <taxon>Actinomycetes</taxon>
        <taxon>Kitasatosporales</taxon>
        <taxon>Streptomycetaceae</taxon>
        <taxon>Streptomyces</taxon>
    </lineage>
</organism>
<keyword evidence="9" id="KW-0547">Nucleotide-binding</keyword>
<keyword evidence="14" id="KW-0904">Protein phosphatase</keyword>
<dbReference type="PROSITE" id="PS50885">
    <property type="entry name" value="HAMP"/>
    <property type="match status" value="1"/>
</dbReference>
<feature type="compositionally biased region" description="Basic and acidic residues" evidence="22">
    <location>
        <begin position="884"/>
        <end position="901"/>
    </location>
</feature>
<name>A0ABQ3BEX1_9ACTN</name>
<keyword evidence="7" id="KW-0808">Transferase</keyword>
<evidence type="ECO:0000256" key="5">
    <source>
        <dbReference type="ARBA" id="ARBA00012438"/>
    </source>
</evidence>
<evidence type="ECO:0000256" key="20">
    <source>
        <dbReference type="ARBA" id="ARBA00041776"/>
    </source>
</evidence>
<keyword evidence="17" id="KW-0346">Stress response</keyword>
<keyword evidence="11" id="KW-0378">Hydrolase</keyword>
<evidence type="ECO:0000256" key="13">
    <source>
        <dbReference type="ARBA" id="ARBA00022842"/>
    </source>
</evidence>
<feature type="coiled-coil region" evidence="21">
    <location>
        <begin position="455"/>
        <end position="482"/>
    </location>
</feature>
<evidence type="ECO:0000259" key="25">
    <source>
        <dbReference type="PROSITE" id="PS50885"/>
    </source>
</evidence>
<feature type="region of interest" description="Disordered" evidence="22">
    <location>
        <begin position="1"/>
        <end position="33"/>
    </location>
</feature>
<evidence type="ECO:0000256" key="6">
    <source>
        <dbReference type="ARBA" id="ARBA00022553"/>
    </source>
</evidence>
<evidence type="ECO:0000256" key="22">
    <source>
        <dbReference type="SAM" id="MobiDB-lite"/>
    </source>
</evidence>
<dbReference type="Proteomes" id="UP000624183">
    <property type="component" value="Unassembled WGS sequence"/>
</dbReference>
<keyword evidence="10 26" id="KW-0418">Kinase</keyword>
<evidence type="ECO:0000256" key="11">
    <source>
        <dbReference type="ARBA" id="ARBA00022801"/>
    </source>
</evidence>
<feature type="compositionally biased region" description="Basic residues" evidence="22">
    <location>
        <begin position="1"/>
        <end position="14"/>
    </location>
</feature>
<keyword evidence="13" id="KW-0460">Magnesium</keyword>
<feature type="region of interest" description="Disordered" evidence="22">
    <location>
        <begin position="713"/>
        <end position="773"/>
    </location>
</feature>
<dbReference type="Gene3D" id="3.30.565.10">
    <property type="entry name" value="Histidine kinase-like ATPase, C-terminal domain"/>
    <property type="match status" value="1"/>
</dbReference>
<feature type="compositionally biased region" description="Basic and acidic residues" evidence="22">
    <location>
        <begin position="981"/>
        <end position="990"/>
    </location>
</feature>
<evidence type="ECO:0000256" key="16">
    <source>
        <dbReference type="ARBA" id="ARBA00023012"/>
    </source>
</evidence>
<evidence type="ECO:0000256" key="21">
    <source>
        <dbReference type="SAM" id="Coils"/>
    </source>
</evidence>
<feature type="compositionally biased region" description="Basic and acidic residues" evidence="22">
    <location>
        <begin position="1028"/>
        <end position="1042"/>
    </location>
</feature>
<keyword evidence="18" id="KW-0464">Manganese</keyword>
<evidence type="ECO:0000313" key="26">
    <source>
        <dbReference type="EMBL" id="GGZ34312.1"/>
    </source>
</evidence>
<evidence type="ECO:0000256" key="18">
    <source>
        <dbReference type="ARBA" id="ARBA00023211"/>
    </source>
</evidence>
<dbReference type="InterPro" id="IPR036890">
    <property type="entry name" value="HATPase_C_sf"/>
</dbReference>
<dbReference type="InterPro" id="IPR005467">
    <property type="entry name" value="His_kinase_dom"/>
</dbReference>
<feature type="region of interest" description="Disordered" evidence="22">
    <location>
        <begin position="789"/>
        <end position="1042"/>
    </location>
</feature>
<evidence type="ECO:0000256" key="23">
    <source>
        <dbReference type="SAM" id="Phobius"/>
    </source>
</evidence>
<evidence type="ECO:0000256" key="19">
    <source>
        <dbReference type="ARBA" id="ARBA00040454"/>
    </source>
</evidence>
<evidence type="ECO:0000256" key="17">
    <source>
        <dbReference type="ARBA" id="ARBA00023016"/>
    </source>
</evidence>
<dbReference type="Gene3D" id="6.10.340.10">
    <property type="match status" value="1"/>
</dbReference>
<keyword evidence="16" id="KW-0902">Two-component regulatory system</keyword>
<feature type="compositionally biased region" description="Low complexity" evidence="22">
    <location>
        <begin position="903"/>
        <end position="929"/>
    </location>
</feature>
<feature type="compositionally biased region" description="Low complexity" evidence="22">
    <location>
        <begin position="743"/>
        <end position="773"/>
    </location>
</feature>
<dbReference type="EMBL" id="BMUW01000001">
    <property type="protein sequence ID" value="GGZ34312.1"/>
    <property type="molecule type" value="Genomic_DNA"/>
</dbReference>
<proteinExistence type="predicted"/>
<protein>
    <recommendedName>
        <fullName evidence="19">Signal transduction histidine-protein kinase/phosphatase MprB</fullName>
        <ecNumber evidence="5">2.7.13.3</ecNumber>
    </recommendedName>
    <alternativeName>
        <fullName evidence="20">Mycobacterial persistence regulator B</fullName>
    </alternativeName>
</protein>
<dbReference type="Pfam" id="PF08376">
    <property type="entry name" value="NIT"/>
    <property type="match status" value="1"/>
</dbReference>
<dbReference type="PANTHER" id="PTHR44936">
    <property type="entry name" value="SENSOR PROTEIN CREC"/>
    <property type="match status" value="1"/>
</dbReference>
<dbReference type="SMART" id="SM00304">
    <property type="entry name" value="HAMP"/>
    <property type="match status" value="1"/>
</dbReference>
<evidence type="ECO:0000256" key="4">
    <source>
        <dbReference type="ARBA" id="ARBA00004370"/>
    </source>
</evidence>
<feature type="region of interest" description="Disordered" evidence="22">
    <location>
        <begin position="221"/>
        <end position="258"/>
    </location>
</feature>
<keyword evidence="27" id="KW-1185">Reference proteome</keyword>
<keyword evidence="12" id="KW-0067">ATP-binding</keyword>
<evidence type="ECO:0000256" key="8">
    <source>
        <dbReference type="ARBA" id="ARBA00022692"/>
    </source>
</evidence>
<sequence length="1042" mass="109262">MRAPVQKKRPRSKGTTRDGSGATPPAPGADKRTVRVRSRLVAGVAVVGVIVVAAGTPAVLGASADLTESQRLVTLAELNQQAVTLGHSLADERDAVTAYIAAGRAEEGDGGDGAKNRTARTTRVDQQIDEIHDAASAALRRDLSTVPSVRRSALTGKGSALEAHQAYSDLIAKLHGIAAELAEKTPPRAADATRAPLTLGGASEQASATRGLLLAALSVPSPEPTAPQTDPFTGLPVQTQDEGAARADRERDELSAAAQQARVRELAALADFDQAADPEARDKLSATVTGSQVNDAEKYLTRLTDRPELSEAERKVSPRKLEAALSARVDRMRSVESALTTGQVQHLEGLRDDDVTALELAIALLGGCFLLAVGVSTAVARTLTQPLAVLRIGAARLAEDPENAEPVRYTGRNDEFAQVVRSMNTLHGRLTALHQDLGGRVESLTAERSGLIKSRESLAQQRTELQERTAELATQLGQLKNTVHHTFVNLSLRTLGLVERQLGVIEGLEEREQDPERLATLFKLDHMATVMRRHSENMLVLAGAEHGHGHAGPIPLVDVARAAVSEIERYERVTIQSLPPHAQIAGFAADDLSHLLAELLENATSFSPPDSHVELSGWLLESGEVMLSVSDEGIGMSTVRMDELNARLADPASFEAGEQNADGAGLGLQVTSLLAARHGVRVQLREQKGSGVTAVVVLPQALLPKTLPAATPPAVQLPGDAPTLNLPGSVAEANSNALPSRSPQPAALPEPAADAENAHETAAGTPAEPGPAEADPMIAAAERTIRENADASEGADAGTAPAETADENPEATAVPPQDRTREVRQPIAETETDAGTAPDADADADTDTAAESESEITLQVRLPKPPAAPAEEAAPSADPYAIGPDRHERPADTGPGHHDPDGPAFRPAPRAEAPEAAAVPDAPAETVPGPRRPEPGRVTDKGLPKRTPKVVRPDDATPAPGRTGSLDRDALRRRLGSFHQAAKEGRRDVEAEIAETGGIAVAQPGSVPTGRTGHESTTAHPTGAAQDTRNEETGDTVEEARS</sequence>
<dbReference type="InterPro" id="IPR050980">
    <property type="entry name" value="2C_sensor_his_kinase"/>
</dbReference>
<evidence type="ECO:0000256" key="3">
    <source>
        <dbReference type="ARBA" id="ARBA00001946"/>
    </source>
</evidence>
<feature type="compositionally biased region" description="Basic and acidic residues" evidence="22">
    <location>
        <begin position="931"/>
        <end position="943"/>
    </location>
</feature>
<comment type="caution">
    <text evidence="26">The sequence shown here is derived from an EMBL/GenBank/DDBJ whole genome shotgun (WGS) entry which is preliminary data.</text>
</comment>
<dbReference type="InterPro" id="IPR013587">
    <property type="entry name" value="Nitrate/nitrite_sensing"/>
</dbReference>
<evidence type="ECO:0000256" key="15">
    <source>
        <dbReference type="ARBA" id="ARBA00022989"/>
    </source>
</evidence>
<feature type="domain" description="HAMP" evidence="25">
    <location>
        <begin position="381"/>
        <end position="435"/>
    </location>
</feature>
<evidence type="ECO:0000256" key="9">
    <source>
        <dbReference type="ARBA" id="ARBA00022741"/>
    </source>
</evidence>
<dbReference type="PRINTS" id="PR00344">
    <property type="entry name" value="BCTRLSENSOR"/>
</dbReference>
<dbReference type="Pfam" id="PF02518">
    <property type="entry name" value="HATPase_c"/>
    <property type="match status" value="1"/>
</dbReference>
<evidence type="ECO:0000256" key="1">
    <source>
        <dbReference type="ARBA" id="ARBA00000085"/>
    </source>
</evidence>
<feature type="compositionally biased region" description="Basic and acidic residues" evidence="22">
    <location>
        <begin position="243"/>
        <end position="254"/>
    </location>
</feature>
<feature type="compositionally biased region" description="Acidic residues" evidence="22">
    <location>
        <begin position="840"/>
        <end position="854"/>
    </location>
</feature>
<dbReference type="EC" id="2.7.13.3" evidence="5"/>
<evidence type="ECO:0000256" key="7">
    <source>
        <dbReference type="ARBA" id="ARBA00022679"/>
    </source>
</evidence>
<feature type="compositionally biased region" description="Low complexity" evidence="22">
    <location>
        <begin position="869"/>
        <end position="881"/>
    </location>
</feature>
<dbReference type="SMART" id="SM00387">
    <property type="entry name" value="HATPase_c"/>
    <property type="match status" value="1"/>
</dbReference>
<accession>A0ABQ3BEX1</accession>
<comment type="cofactor">
    <cofactor evidence="2">
        <name>Mn(2+)</name>
        <dbReference type="ChEBI" id="CHEBI:29035"/>
    </cofactor>
</comment>
<evidence type="ECO:0000256" key="14">
    <source>
        <dbReference type="ARBA" id="ARBA00022912"/>
    </source>
</evidence>
<comment type="subcellular location">
    <subcellularLocation>
        <location evidence="4">Membrane</location>
    </subcellularLocation>
</comment>
<feature type="compositionally biased region" description="Polar residues" evidence="22">
    <location>
        <begin position="732"/>
        <end position="741"/>
    </location>
</feature>
<feature type="transmembrane region" description="Helical" evidence="23">
    <location>
        <begin position="40"/>
        <end position="60"/>
    </location>
</feature>
<dbReference type="InterPro" id="IPR004358">
    <property type="entry name" value="Sig_transdc_His_kin-like_C"/>
</dbReference>
<dbReference type="GO" id="GO:0016301">
    <property type="term" value="F:kinase activity"/>
    <property type="evidence" value="ECO:0007669"/>
    <property type="project" value="UniProtKB-KW"/>
</dbReference>
<evidence type="ECO:0000259" key="24">
    <source>
        <dbReference type="PROSITE" id="PS50109"/>
    </source>
</evidence>
<keyword evidence="15 23" id="KW-1133">Transmembrane helix</keyword>